<evidence type="ECO:0000313" key="18">
    <source>
        <dbReference type="RefSeq" id="XP_006825965.1"/>
    </source>
</evidence>
<evidence type="ECO:0000256" key="8">
    <source>
        <dbReference type="ARBA" id="ARBA00023157"/>
    </source>
</evidence>
<keyword evidence="9" id="KW-0675">Receptor</keyword>
<dbReference type="PRINTS" id="PR00254">
    <property type="entry name" value="NICOTINICR"/>
</dbReference>
<dbReference type="InterPro" id="IPR006029">
    <property type="entry name" value="Neurotrans-gated_channel_TM"/>
</dbReference>
<comment type="similarity">
    <text evidence="14">Belongs to the ligand-gated ion channel (TC 1.A.9) family.</text>
</comment>
<gene>
    <name evidence="18" type="primary">LOC100367553</name>
</gene>
<evidence type="ECO:0000256" key="4">
    <source>
        <dbReference type="ARBA" id="ARBA00022989"/>
    </source>
</evidence>
<organism evidence="17 18">
    <name type="scientific">Saccoglossus kowalevskii</name>
    <name type="common">Acorn worm</name>
    <dbReference type="NCBI Taxonomy" id="10224"/>
    <lineage>
        <taxon>Eukaryota</taxon>
        <taxon>Metazoa</taxon>
        <taxon>Hemichordata</taxon>
        <taxon>Enteropneusta</taxon>
        <taxon>Harrimaniidae</taxon>
        <taxon>Saccoglossus</taxon>
    </lineage>
</organism>
<evidence type="ECO:0000256" key="13">
    <source>
        <dbReference type="ARBA" id="ARBA00034099"/>
    </source>
</evidence>
<feature type="domain" description="Neurotransmitter-gated ion-channel ligand-binding" evidence="15">
    <location>
        <begin position="51"/>
        <end position="254"/>
    </location>
</feature>
<dbReference type="Proteomes" id="UP000694865">
    <property type="component" value="Unplaced"/>
</dbReference>
<dbReference type="SUPFAM" id="SSF63712">
    <property type="entry name" value="Nicotinic receptor ligand binding domain-like"/>
    <property type="match status" value="1"/>
</dbReference>
<evidence type="ECO:0000256" key="2">
    <source>
        <dbReference type="ARBA" id="ARBA00022475"/>
    </source>
</evidence>
<dbReference type="CDD" id="cd19051">
    <property type="entry name" value="LGIC_TM_cation"/>
    <property type="match status" value="1"/>
</dbReference>
<dbReference type="InterPro" id="IPR018000">
    <property type="entry name" value="Neurotransmitter_ion_chnl_CS"/>
</dbReference>
<accession>A0ABM0N124</accession>
<dbReference type="PANTHER" id="PTHR18945">
    <property type="entry name" value="NEUROTRANSMITTER GATED ION CHANNEL"/>
    <property type="match status" value="1"/>
</dbReference>
<dbReference type="Gene3D" id="2.70.170.10">
    <property type="entry name" value="Neurotransmitter-gated ion-channel ligand-binding domain"/>
    <property type="match status" value="1"/>
</dbReference>
<dbReference type="CDD" id="cd18997">
    <property type="entry name" value="LGIC_ECD_nAChR"/>
    <property type="match status" value="1"/>
</dbReference>
<dbReference type="Pfam" id="PF02931">
    <property type="entry name" value="Neur_chan_LBD"/>
    <property type="match status" value="1"/>
</dbReference>
<keyword evidence="1 14" id="KW-0813">Transport</keyword>
<evidence type="ECO:0000256" key="12">
    <source>
        <dbReference type="ARBA" id="ARBA00023303"/>
    </source>
</evidence>
<proteinExistence type="inferred from homology"/>
<keyword evidence="10" id="KW-0325">Glycoprotein</keyword>
<feature type="transmembrane region" description="Helical" evidence="14">
    <location>
        <begin position="495"/>
        <end position="517"/>
    </location>
</feature>
<evidence type="ECO:0000256" key="7">
    <source>
        <dbReference type="ARBA" id="ARBA00023136"/>
    </source>
</evidence>
<evidence type="ECO:0000256" key="1">
    <source>
        <dbReference type="ARBA" id="ARBA00022448"/>
    </source>
</evidence>
<keyword evidence="7 14" id="KW-0472">Membrane</keyword>
<feature type="transmembrane region" description="Helical" evidence="14">
    <location>
        <begin position="287"/>
        <end position="305"/>
    </location>
</feature>
<evidence type="ECO:0000313" key="17">
    <source>
        <dbReference type="Proteomes" id="UP000694865"/>
    </source>
</evidence>
<keyword evidence="11" id="KW-1071">Ligand-gated ion channel</keyword>
<evidence type="ECO:0000256" key="14">
    <source>
        <dbReference type="RuleBase" id="RU000687"/>
    </source>
</evidence>
<sequence>MSITTTYLPPYIQHYIEEFDSVNASTGQSVQVLTWQSSEFIAEVRGSLYHYKLIEDLFEIYSPLVRPVKESTTVTNVHVEFFLSQIIEMDEKKQTLKINAWLTLRWIDEYLTWNTTDYGGIENIKLPSDIMWMPDVVLYDNADDKYINFLRDKIAVVYHNGDVMWASPVIMISHCMIDVTYFPFDNQQCRLKFGPWQHEGTEVNVTGGGDKSVFISDGEWDMTGVETINNIQYYPDAPGIPYTDVTYYIHLRRRSLYYVFNLIMPCGLISAVTILTFFLPPESGEKISLAITVLLSLTVFLLLVAETMPPSSVVPVIGMFTLFLWVYLVHRQYYASTMVTVTLSLAMSVAVLNVHYRSPEGSQMPKWLKKLVFGRVGRCFGIDSSEIKKARAKLPRKDVFGMSHKLNVEAGICNIVRRLEGSDSPIFGRSSQNGSVRSGTKRKERTNAPTLCEENPILHHLLAEFRRVSTYYEWKNKAEELQNEWRLCAMMLDRIFVIVYFCGSLSTILIICIQLQYQS</sequence>
<feature type="transmembrane region" description="Helical" evidence="14">
    <location>
        <begin position="312"/>
        <end position="328"/>
    </location>
</feature>
<dbReference type="SUPFAM" id="SSF90112">
    <property type="entry name" value="Neurotransmitter-gated ion-channel transmembrane pore"/>
    <property type="match status" value="1"/>
</dbReference>
<evidence type="ECO:0000256" key="5">
    <source>
        <dbReference type="ARBA" id="ARBA00023018"/>
    </source>
</evidence>
<evidence type="ECO:0000259" key="16">
    <source>
        <dbReference type="Pfam" id="PF02932"/>
    </source>
</evidence>
<keyword evidence="5" id="KW-0770">Synapse</keyword>
<dbReference type="RefSeq" id="XP_006825965.1">
    <property type="nucleotide sequence ID" value="XM_006825902.1"/>
</dbReference>
<keyword evidence="8" id="KW-1015">Disulfide bond</keyword>
<dbReference type="InterPro" id="IPR036719">
    <property type="entry name" value="Neuro-gated_channel_TM_sf"/>
</dbReference>
<evidence type="ECO:0000259" key="15">
    <source>
        <dbReference type="Pfam" id="PF02931"/>
    </source>
</evidence>
<dbReference type="InterPro" id="IPR038050">
    <property type="entry name" value="Neuro_actylchol_rec"/>
</dbReference>
<evidence type="ECO:0000256" key="6">
    <source>
        <dbReference type="ARBA" id="ARBA00023065"/>
    </source>
</evidence>
<keyword evidence="4 14" id="KW-1133">Transmembrane helix</keyword>
<dbReference type="Pfam" id="PF02932">
    <property type="entry name" value="Neur_chan_memb"/>
    <property type="match status" value="1"/>
</dbReference>
<feature type="domain" description="Neurotransmitter-gated ion-channel transmembrane" evidence="16">
    <location>
        <begin position="262"/>
        <end position="501"/>
    </location>
</feature>
<dbReference type="NCBIfam" id="TIGR00860">
    <property type="entry name" value="LIC"/>
    <property type="match status" value="1"/>
</dbReference>
<name>A0ABM0N124_SACKO</name>
<evidence type="ECO:0000256" key="10">
    <source>
        <dbReference type="ARBA" id="ARBA00023180"/>
    </source>
</evidence>
<dbReference type="InterPro" id="IPR006201">
    <property type="entry name" value="Neur_channel"/>
</dbReference>
<keyword evidence="17" id="KW-1185">Reference proteome</keyword>
<feature type="transmembrane region" description="Helical" evidence="14">
    <location>
        <begin position="256"/>
        <end position="281"/>
    </location>
</feature>
<keyword evidence="6 14" id="KW-0406">Ion transport</keyword>
<dbReference type="Gene3D" id="1.20.58.390">
    <property type="entry name" value="Neurotransmitter-gated ion-channel transmembrane domain"/>
    <property type="match status" value="1"/>
</dbReference>
<evidence type="ECO:0000256" key="3">
    <source>
        <dbReference type="ARBA" id="ARBA00022692"/>
    </source>
</evidence>
<dbReference type="GeneID" id="100367553"/>
<keyword evidence="12 14" id="KW-0407">Ion channel</keyword>
<reference evidence="18" key="1">
    <citation type="submission" date="2025-08" db="UniProtKB">
        <authorList>
            <consortium name="RefSeq"/>
        </authorList>
    </citation>
    <scope>IDENTIFICATION</scope>
    <source>
        <tissue evidence="18">Testes</tissue>
    </source>
</reference>
<dbReference type="InterPro" id="IPR002394">
    <property type="entry name" value="Nicotinic_acetylcholine_rcpt"/>
</dbReference>
<feature type="transmembrane region" description="Helical" evidence="14">
    <location>
        <begin position="334"/>
        <end position="356"/>
    </location>
</feature>
<keyword evidence="3 14" id="KW-0812">Transmembrane</keyword>
<dbReference type="PROSITE" id="PS00236">
    <property type="entry name" value="NEUROTR_ION_CHANNEL"/>
    <property type="match status" value="1"/>
</dbReference>
<keyword evidence="2" id="KW-1003">Cell membrane</keyword>
<dbReference type="InterPro" id="IPR036734">
    <property type="entry name" value="Neur_chan_lig-bd_sf"/>
</dbReference>
<evidence type="ECO:0000256" key="9">
    <source>
        <dbReference type="ARBA" id="ARBA00023170"/>
    </source>
</evidence>
<comment type="subcellular location">
    <subcellularLocation>
        <location evidence="13">Synaptic cell membrane</location>
        <topology evidence="13">Multi-pass membrane protein</topology>
    </subcellularLocation>
</comment>
<dbReference type="InterPro" id="IPR006202">
    <property type="entry name" value="Neur_chan_lig-bd"/>
</dbReference>
<evidence type="ECO:0000256" key="11">
    <source>
        <dbReference type="ARBA" id="ARBA00023286"/>
    </source>
</evidence>
<dbReference type="PRINTS" id="PR00252">
    <property type="entry name" value="NRIONCHANNEL"/>
</dbReference>
<protein>
    <submittedName>
        <fullName evidence="18">Neuronal acetylcholine receptor subunit alpha-10-like</fullName>
    </submittedName>
</protein>